<dbReference type="Proteomes" id="UP000019402">
    <property type="component" value="Unassembled WGS sequence"/>
</dbReference>
<dbReference type="eggNOG" id="COG1216">
    <property type="taxonomic scope" value="Bacteria"/>
</dbReference>
<dbReference type="PANTHER" id="PTHR22916">
    <property type="entry name" value="GLYCOSYLTRANSFERASE"/>
    <property type="match status" value="1"/>
</dbReference>
<dbReference type="InterPro" id="IPR001173">
    <property type="entry name" value="Glyco_trans_2-like"/>
</dbReference>
<dbReference type="GO" id="GO:0016758">
    <property type="term" value="F:hexosyltransferase activity"/>
    <property type="evidence" value="ECO:0007669"/>
    <property type="project" value="UniProtKB-ARBA"/>
</dbReference>
<evidence type="ECO:0000313" key="3">
    <source>
        <dbReference type="EMBL" id="GAF03242.1"/>
    </source>
</evidence>
<comment type="caution">
    <text evidence="3">The sequence shown here is derived from an EMBL/GenBank/DDBJ whole genome shotgun (WGS) entry which is preliminary data.</text>
</comment>
<dbReference type="Pfam" id="PF00535">
    <property type="entry name" value="Glycos_transf_2"/>
    <property type="match status" value="1"/>
</dbReference>
<name>W7Y581_9BACT</name>
<keyword evidence="1" id="KW-0812">Transmembrane</keyword>
<organism evidence="3 4">
    <name type="scientific">Saccharicrinis fermentans DSM 9555 = JCM 21142</name>
    <dbReference type="NCBI Taxonomy" id="869213"/>
    <lineage>
        <taxon>Bacteria</taxon>
        <taxon>Pseudomonadati</taxon>
        <taxon>Bacteroidota</taxon>
        <taxon>Bacteroidia</taxon>
        <taxon>Marinilabiliales</taxon>
        <taxon>Marinilabiliaceae</taxon>
        <taxon>Saccharicrinis</taxon>
    </lineage>
</organism>
<keyword evidence="3" id="KW-0808">Transferase</keyword>
<dbReference type="Gene3D" id="3.90.550.10">
    <property type="entry name" value="Spore Coat Polysaccharide Biosynthesis Protein SpsA, Chain A"/>
    <property type="match status" value="1"/>
</dbReference>
<accession>W7Y581</accession>
<dbReference type="SUPFAM" id="SSF53448">
    <property type="entry name" value="Nucleotide-diphospho-sugar transferases"/>
    <property type="match status" value="1"/>
</dbReference>
<gene>
    <name evidence="3" type="ORF">JCM21142_41909</name>
</gene>
<dbReference type="AlphaFoldDB" id="W7Y581"/>
<dbReference type="InterPro" id="IPR029044">
    <property type="entry name" value="Nucleotide-diphossugar_trans"/>
</dbReference>
<evidence type="ECO:0000256" key="1">
    <source>
        <dbReference type="SAM" id="Phobius"/>
    </source>
</evidence>
<keyword evidence="4" id="KW-1185">Reference proteome</keyword>
<keyword evidence="1" id="KW-1133">Transmembrane helix</keyword>
<keyword evidence="1" id="KW-0472">Membrane</keyword>
<feature type="domain" description="Glycosyltransferase 2-like" evidence="2">
    <location>
        <begin position="13"/>
        <end position="156"/>
    </location>
</feature>
<dbReference type="EMBL" id="BAMD01000020">
    <property type="protein sequence ID" value="GAF03242.1"/>
    <property type="molecule type" value="Genomic_DNA"/>
</dbReference>
<evidence type="ECO:0000313" key="4">
    <source>
        <dbReference type="Proteomes" id="UP000019402"/>
    </source>
</evidence>
<evidence type="ECO:0000259" key="2">
    <source>
        <dbReference type="Pfam" id="PF00535"/>
    </source>
</evidence>
<sequence length="328" mass="38371">MRNDMKESCPLVSIVVSTFNSSKFIIETLESFKWQTYPNIELIVGDDASSDNTVAMVKDWLAIDDHEKCFQGVKVIEGAVNIGVSANANRSLKEAAGQWIKFIGADDVLLPNCIQDNMAFVEQHKDIKVLFSKVQLYQDTFEDHHYIKTIPGSISEESIMGDRQTARSQYEMLLYSDRIHFTPSVFLHRDTLRSIGGFDERFKLLEDYPLWLNLTKNNHKLYFMNAITVNYRRHSKAINNNGNSYVVNLNYFRHEAFRKEYTYPYLPKAITLNQRFIWYASQLFRWSLFNKRSRINLFLYDLFTFYANPFSYYLVIKRRLGTKAGIAK</sequence>
<dbReference type="STRING" id="869213.GCA_000517085_00256"/>
<reference evidence="3 4" key="1">
    <citation type="journal article" date="2014" name="Genome Announc.">
        <title>Draft Genome Sequence of Cytophaga fermentans JCM 21142T, a Facultative Anaerobe Isolated from Marine Mud.</title>
        <authorList>
            <person name="Starns D."/>
            <person name="Oshima K."/>
            <person name="Suda W."/>
            <person name="Iino T."/>
            <person name="Yuki M."/>
            <person name="Inoue J."/>
            <person name="Kitamura K."/>
            <person name="Iida T."/>
            <person name="Darby A."/>
            <person name="Hattori M."/>
            <person name="Ohkuma M."/>
        </authorList>
    </citation>
    <scope>NUCLEOTIDE SEQUENCE [LARGE SCALE GENOMIC DNA]</scope>
    <source>
        <strain evidence="3 4">JCM 21142</strain>
    </source>
</reference>
<feature type="transmembrane region" description="Helical" evidence="1">
    <location>
        <begin position="297"/>
        <end position="316"/>
    </location>
</feature>
<dbReference type="RefSeq" id="WP_052342911.1">
    <property type="nucleotide sequence ID" value="NZ_BAMD01000020.1"/>
</dbReference>
<proteinExistence type="predicted"/>
<dbReference type="OrthoDB" id="1114838at2"/>
<protein>
    <submittedName>
        <fullName evidence="3">PGL/P-HBAD biosynthesis glycosyltransferase/MT3031</fullName>
    </submittedName>
</protein>